<dbReference type="RefSeq" id="WP_254085506.1">
    <property type="nucleotide sequence ID" value="NZ_JAHESE010000017.1"/>
</dbReference>
<dbReference type="PANTHER" id="PTHR33446">
    <property type="entry name" value="PROTEIN TONB-RELATED"/>
    <property type="match status" value="1"/>
</dbReference>
<evidence type="ECO:0000313" key="13">
    <source>
        <dbReference type="Proteomes" id="UP001319080"/>
    </source>
</evidence>
<gene>
    <name evidence="12" type="ORF">KK062_16905</name>
</gene>
<proteinExistence type="inferred from homology"/>
<keyword evidence="10" id="KW-0175">Coiled coil</keyword>
<dbReference type="Pfam" id="PF03544">
    <property type="entry name" value="TonB_C"/>
    <property type="match status" value="1"/>
</dbReference>
<reference evidence="12 13" key="1">
    <citation type="submission" date="2021-05" db="EMBL/GenBank/DDBJ databases">
        <title>A Polyphasic approach of four new species of the genus Ohtaekwangia: Ohtaekwangia histidinii sp. nov., Ohtaekwangia cretensis sp. nov., Ohtaekwangia indiensis sp. nov., Ohtaekwangia reichenbachii sp. nov. from diverse environment.</title>
        <authorList>
            <person name="Octaviana S."/>
        </authorList>
    </citation>
    <scope>NUCLEOTIDE SEQUENCE [LARGE SCALE GENOMIC DNA]</scope>
    <source>
        <strain evidence="12 13">PWU5</strain>
    </source>
</reference>
<evidence type="ECO:0000256" key="9">
    <source>
        <dbReference type="ARBA" id="ARBA00023136"/>
    </source>
</evidence>
<name>A0AAP2E1J6_9BACT</name>
<dbReference type="Proteomes" id="UP001319080">
    <property type="component" value="Unassembled WGS sequence"/>
</dbReference>
<keyword evidence="8" id="KW-1133">Transmembrane helix</keyword>
<sequence>MNMRFNVLTLVFLFTLCQGCDTKSKEAAQRAADSTALANQEAALATKKAEEKIARRAKLAQERTEREAQRATAAAEKAKKSISYKDAKGKLIYIKPEVVPEYTGGEQDMRKYLNDNLKYPDAARDNGVEGTVFIDFVVDDKGKVQDVVASDAVGENVDLALKEEAVRVVASMPGWQPAKQKGKAVSSAFSIPITFELE</sequence>
<dbReference type="GO" id="GO:0031992">
    <property type="term" value="F:energy transducer activity"/>
    <property type="evidence" value="ECO:0007669"/>
    <property type="project" value="TreeGrafter"/>
</dbReference>
<evidence type="ECO:0000256" key="7">
    <source>
        <dbReference type="ARBA" id="ARBA00022927"/>
    </source>
</evidence>
<dbReference type="AlphaFoldDB" id="A0AAP2E1J6"/>
<evidence type="ECO:0000256" key="8">
    <source>
        <dbReference type="ARBA" id="ARBA00022989"/>
    </source>
</evidence>
<dbReference type="InterPro" id="IPR051045">
    <property type="entry name" value="TonB-dependent_transducer"/>
</dbReference>
<dbReference type="GO" id="GO:0098797">
    <property type="term" value="C:plasma membrane protein complex"/>
    <property type="evidence" value="ECO:0007669"/>
    <property type="project" value="TreeGrafter"/>
</dbReference>
<protein>
    <submittedName>
        <fullName evidence="12">TonB family protein</fullName>
    </submittedName>
</protein>
<dbReference type="Gene3D" id="3.30.1150.10">
    <property type="match status" value="1"/>
</dbReference>
<feature type="domain" description="TonB C-terminal" evidence="11">
    <location>
        <begin position="104"/>
        <end position="198"/>
    </location>
</feature>
<evidence type="ECO:0000256" key="3">
    <source>
        <dbReference type="ARBA" id="ARBA00022448"/>
    </source>
</evidence>
<dbReference type="GO" id="GO:0015031">
    <property type="term" value="P:protein transport"/>
    <property type="evidence" value="ECO:0007669"/>
    <property type="project" value="UniProtKB-KW"/>
</dbReference>
<evidence type="ECO:0000256" key="4">
    <source>
        <dbReference type="ARBA" id="ARBA00022475"/>
    </source>
</evidence>
<dbReference type="PROSITE" id="PS52015">
    <property type="entry name" value="TONB_CTD"/>
    <property type="match status" value="1"/>
</dbReference>
<keyword evidence="3" id="KW-0813">Transport</keyword>
<evidence type="ECO:0000256" key="5">
    <source>
        <dbReference type="ARBA" id="ARBA00022519"/>
    </source>
</evidence>
<keyword evidence="7" id="KW-0653">Protein transport</keyword>
<keyword evidence="6" id="KW-0812">Transmembrane</keyword>
<dbReference type="NCBIfam" id="TIGR01352">
    <property type="entry name" value="tonB_Cterm"/>
    <property type="match status" value="1"/>
</dbReference>
<dbReference type="SUPFAM" id="SSF74653">
    <property type="entry name" value="TolA/TonB C-terminal domain"/>
    <property type="match status" value="1"/>
</dbReference>
<keyword evidence="5" id="KW-0997">Cell inner membrane</keyword>
<evidence type="ECO:0000256" key="10">
    <source>
        <dbReference type="SAM" id="Coils"/>
    </source>
</evidence>
<feature type="coiled-coil region" evidence="10">
    <location>
        <begin position="54"/>
        <end position="81"/>
    </location>
</feature>
<keyword evidence="13" id="KW-1185">Reference proteome</keyword>
<evidence type="ECO:0000313" key="12">
    <source>
        <dbReference type="EMBL" id="MBT1709927.1"/>
    </source>
</evidence>
<evidence type="ECO:0000256" key="1">
    <source>
        <dbReference type="ARBA" id="ARBA00004383"/>
    </source>
</evidence>
<dbReference type="EMBL" id="JAHESE010000017">
    <property type="protein sequence ID" value="MBT1709927.1"/>
    <property type="molecule type" value="Genomic_DNA"/>
</dbReference>
<dbReference type="PANTHER" id="PTHR33446:SF2">
    <property type="entry name" value="PROTEIN TONB"/>
    <property type="match status" value="1"/>
</dbReference>
<accession>A0AAP2E1J6</accession>
<dbReference type="InterPro" id="IPR006260">
    <property type="entry name" value="TonB/TolA_C"/>
</dbReference>
<comment type="caution">
    <text evidence="12">The sequence shown here is derived from an EMBL/GenBank/DDBJ whole genome shotgun (WGS) entry which is preliminary data.</text>
</comment>
<comment type="subcellular location">
    <subcellularLocation>
        <location evidence="1">Cell inner membrane</location>
        <topology evidence="1">Single-pass membrane protein</topology>
        <orientation evidence="1">Periplasmic side</orientation>
    </subcellularLocation>
</comment>
<organism evidence="12 13">
    <name type="scientific">Dawidia cretensis</name>
    <dbReference type="NCBI Taxonomy" id="2782350"/>
    <lineage>
        <taxon>Bacteria</taxon>
        <taxon>Pseudomonadati</taxon>
        <taxon>Bacteroidota</taxon>
        <taxon>Cytophagia</taxon>
        <taxon>Cytophagales</taxon>
        <taxon>Chryseotaleaceae</taxon>
        <taxon>Dawidia</taxon>
    </lineage>
</organism>
<dbReference type="InterPro" id="IPR037682">
    <property type="entry name" value="TonB_C"/>
</dbReference>
<evidence type="ECO:0000256" key="6">
    <source>
        <dbReference type="ARBA" id="ARBA00022692"/>
    </source>
</evidence>
<evidence type="ECO:0000256" key="2">
    <source>
        <dbReference type="ARBA" id="ARBA00006555"/>
    </source>
</evidence>
<dbReference type="GO" id="GO:0055085">
    <property type="term" value="P:transmembrane transport"/>
    <property type="evidence" value="ECO:0007669"/>
    <property type="project" value="InterPro"/>
</dbReference>
<evidence type="ECO:0000259" key="11">
    <source>
        <dbReference type="PROSITE" id="PS52015"/>
    </source>
</evidence>
<keyword evidence="4" id="KW-1003">Cell membrane</keyword>
<keyword evidence="9" id="KW-0472">Membrane</keyword>
<comment type="similarity">
    <text evidence="2">Belongs to the TonB family.</text>
</comment>